<dbReference type="EMBL" id="MU006001">
    <property type="protein sequence ID" value="KAF2858867.1"/>
    <property type="molecule type" value="Genomic_DNA"/>
</dbReference>
<sequence length="127" mass="14237">MLVNPDGRAFARILQEAISTLQSTFWEELQKVVGEVGLEHINAISTDTAPNIRKAVRLLLVNYPQIYPIGCNFHQFDLLIKDILKFPRFSKELTEAVELAMFCDDMPLVGLVGCPLGRAFTKVVDDS</sequence>
<reference evidence="2" key="1">
    <citation type="journal article" date="2020" name="Stud. Mycol.">
        <title>101 Dothideomycetes genomes: a test case for predicting lifestyles and emergence of pathogens.</title>
        <authorList>
            <person name="Haridas S."/>
            <person name="Albert R."/>
            <person name="Binder M."/>
            <person name="Bloem J."/>
            <person name="Labutti K."/>
            <person name="Salamov A."/>
            <person name="Andreopoulos B."/>
            <person name="Baker S."/>
            <person name="Barry K."/>
            <person name="Bills G."/>
            <person name="Bluhm B."/>
            <person name="Cannon C."/>
            <person name="Castanera R."/>
            <person name="Culley D."/>
            <person name="Daum C."/>
            <person name="Ezra D."/>
            <person name="Gonzalez J."/>
            <person name="Henrissat B."/>
            <person name="Kuo A."/>
            <person name="Liang C."/>
            <person name="Lipzen A."/>
            <person name="Lutzoni F."/>
            <person name="Magnuson J."/>
            <person name="Mondo S."/>
            <person name="Nolan M."/>
            <person name="Ohm R."/>
            <person name="Pangilinan J."/>
            <person name="Park H.-J."/>
            <person name="Ramirez L."/>
            <person name="Alfaro M."/>
            <person name="Sun H."/>
            <person name="Tritt A."/>
            <person name="Yoshinaga Y."/>
            <person name="Zwiers L.-H."/>
            <person name="Turgeon B."/>
            <person name="Goodwin S."/>
            <person name="Spatafora J."/>
            <person name="Crous P."/>
            <person name="Grigoriev I."/>
        </authorList>
    </citation>
    <scope>NUCLEOTIDE SEQUENCE</scope>
    <source>
        <strain evidence="2">CBS 480.64</strain>
    </source>
</reference>
<dbReference type="InterPro" id="IPR012337">
    <property type="entry name" value="RNaseH-like_sf"/>
</dbReference>
<dbReference type="Pfam" id="PF04937">
    <property type="entry name" value="DUF659"/>
    <property type="match status" value="1"/>
</dbReference>
<evidence type="ECO:0000313" key="2">
    <source>
        <dbReference type="EMBL" id="KAF2858867.1"/>
    </source>
</evidence>
<evidence type="ECO:0000313" key="3">
    <source>
        <dbReference type="Proteomes" id="UP000799421"/>
    </source>
</evidence>
<accession>A0A6A7BV74</accession>
<dbReference type="Proteomes" id="UP000799421">
    <property type="component" value="Unassembled WGS sequence"/>
</dbReference>
<dbReference type="SUPFAM" id="SSF53098">
    <property type="entry name" value="Ribonuclease H-like"/>
    <property type="match status" value="1"/>
</dbReference>
<dbReference type="OrthoDB" id="3236755at2759"/>
<protein>
    <recommendedName>
        <fullName evidence="1">DUF659 domain-containing protein</fullName>
    </recommendedName>
</protein>
<dbReference type="InterPro" id="IPR007021">
    <property type="entry name" value="DUF659"/>
</dbReference>
<evidence type="ECO:0000259" key="1">
    <source>
        <dbReference type="Pfam" id="PF04937"/>
    </source>
</evidence>
<feature type="domain" description="DUF659" evidence="1">
    <location>
        <begin position="19"/>
        <end position="96"/>
    </location>
</feature>
<proteinExistence type="predicted"/>
<organism evidence="2 3">
    <name type="scientific">Piedraia hortae CBS 480.64</name>
    <dbReference type="NCBI Taxonomy" id="1314780"/>
    <lineage>
        <taxon>Eukaryota</taxon>
        <taxon>Fungi</taxon>
        <taxon>Dikarya</taxon>
        <taxon>Ascomycota</taxon>
        <taxon>Pezizomycotina</taxon>
        <taxon>Dothideomycetes</taxon>
        <taxon>Dothideomycetidae</taxon>
        <taxon>Capnodiales</taxon>
        <taxon>Piedraiaceae</taxon>
        <taxon>Piedraia</taxon>
    </lineage>
</organism>
<keyword evidence="3" id="KW-1185">Reference proteome</keyword>
<gene>
    <name evidence="2" type="ORF">K470DRAFT_272044</name>
</gene>
<name>A0A6A7BV74_9PEZI</name>
<dbReference type="AlphaFoldDB" id="A0A6A7BV74"/>